<evidence type="ECO:0000313" key="1">
    <source>
        <dbReference type="EMBL" id="CUR57769.1"/>
    </source>
</evidence>
<evidence type="ECO:0008006" key="2">
    <source>
        <dbReference type="Google" id="ProtNLM"/>
    </source>
</evidence>
<reference evidence="1" key="1">
    <citation type="submission" date="2015-08" db="EMBL/GenBank/DDBJ databases">
        <authorList>
            <person name="Babu N.S."/>
            <person name="Beckwith C.J."/>
            <person name="Beseler K.G."/>
            <person name="Brison A."/>
            <person name="Carone J.V."/>
            <person name="Caskin T.P."/>
            <person name="Diamond M."/>
            <person name="Durham M.E."/>
            <person name="Foxe J.M."/>
            <person name="Go M."/>
            <person name="Henderson B.A."/>
            <person name="Jones I.B."/>
            <person name="McGettigan J.A."/>
            <person name="Micheletti S.J."/>
            <person name="Nasrallah M.E."/>
            <person name="Ortiz D."/>
            <person name="Piller C.R."/>
            <person name="Privatt S.R."/>
            <person name="Schneider S.L."/>
            <person name="Sharp S."/>
            <person name="Smith T.C."/>
            <person name="Stanton J.D."/>
            <person name="Ullery H.E."/>
            <person name="Wilson R.J."/>
            <person name="Serrano M.G."/>
            <person name="Buck G."/>
            <person name="Lee V."/>
            <person name="Wang Y."/>
            <person name="Carvalho R."/>
            <person name="Voegtly L."/>
            <person name="Shi R."/>
            <person name="Duckworth R."/>
            <person name="Johnson A."/>
            <person name="Loviza R."/>
            <person name="Walstead R."/>
            <person name="Shah Z."/>
            <person name="Kiflezghi M."/>
            <person name="Wade K."/>
            <person name="Ball S.L."/>
            <person name="Bradley K.W."/>
            <person name="Asai D.J."/>
            <person name="Bowman C.A."/>
            <person name="Russell D.A."/>
            <person name="Pope W.H."/>
            <person name="Jacobs-Sera D."/>
            <person name="Hendrix R.W."/>
            <person name="Hatfull G.F."/>
        </authorList>
    </citation>
    <scope>NUCLEOTIDE SEQUENCE</scope>
</reference>
<dbReference type="AlphaFoldDB" id="A0A2P2C6Y1"/>
<dbReference type="EMBL" id="CZKA01000039">
    <property type="protein sequence ID" value="CUR57769.1"/>
    <property type="molecule type" value="Genomic_DNA"/>
</dbReference>
<accession>A0A2P2C6Y1</accession>
<gene>
    <name evidence="1" type="ORF">NOCA2440009</name>
</gene>
<sequence>MDTTVEIKVTLEEHQLSQALDTLDLRKATRLNVWFLEDTTTGVSLPLLSAGVVLRVRVEDSLDEGDVTVKLRPARRSQLLGDWLTPERRPTLDYRIEEDWAGQRHVLAASLQSELTAPLTTQVEAAAAPPPGLLTDEQAAYLRECSGIPLNPAGLTTLGPVAATKWKSVKAPGLDALDLRAERWTVSGLDFLELSLKTERERADALSETLEASLDALGLLPDGTQETKTRRVLEALAG</sequence>
<proteinExistence type="predicted"/>
<name>A0A2P2C6Y1_9ZZZZ</name>
<organism evidence="1">
    <name type="scientific">metagenome</name>
    <dbReference type="NCBI Taxonomy" id="256318"/>
    <lineage>
        <taxon>unclassified sequences</taxon>
        <taxon>metagenomes</taxon>
    </lineage>
</organism>
<protein>
    <recommendedName>
        <fullName evidence="2">CYTH domain-containing protein</fullName>
    </recommendedName>
</protein>